<dbReference type="Pfam" id="PF04927">
    <property type="entry name" value="SMP"/>
    <property type="match status" value="2"/>
</dbReference>
<comment type="caution">
    <text evidence="5">The sequence shown here is derived from an EMBL/GenBank/DDBJ whole genome shotgun (WGS) entry which is preliminary data.</text>
</comment>
<keyword evidence="2" id="KW-0677">Repeat</keyword>
<evidence type="ECO:0000313" key="5">
    <source>
        <dbReference type="EMBL" id="KAJ1699450.1"/>
    </source>
</evidence>
<dbReference type="InterPro" id="IPR007011">
    <property type="entry name" value="LEA_SMP_dom"/>
</dbReference>
<dbReference type="EMBL" id="JAMQYH010000002">
    <property type="protein sequence ID" value="KAJ1699450.1"/>
    <property type="molecule type" value="Genomic_DNA"/>
</dbReference>
<sequence>MSCEVVGQYISPGPGDAATVGPSGGSHGGVNNRGAENGGNRDEGKTDSTKITIGEALVAAGQAAQDKPVEQSDAAAIQAAEARAIGLNITIPGGVAAQALAAADANAMTTRDEDKTKLGDVLSDVVVKLPDDKPVEREDAVKVVGAEIRNKDDNRTTPPGVAAIMAAAARFNERAT</sequence>
<feature type="domain" description="SMP" evidence="4">
    <location>
        <begin position="51"/>
        <end position="107"/>
    </location>
</feature>
<dbReference type="PANTHER" id="PTHR31174">
    <property type="entry name" value="SEED MATURATION FAMILY PROTEIN"/>
    <property type="match status" value="1"/>
</dbReference>
<feature type="region of interest" description="Disordered" evidence="3">
    <location>
        <begin position="1"/>
        <end position="49"/>
    </location>
</feature>
<reference evidence="5" key="1">
    <citation type="journal article" date="2022" name="Cell">
        <title>Repeat-based holocentromeres influence genome architecture and karyotype evolution.</title>
        <authorList>
            <person name="Hofstatter P.G."/>
            <person name="Thangavel G."/>
            <person name="Lux T."/>
            <person name="Neumann P."/>
            <person name="Vondrak T."/>
            <person name="Novak P."/>
            <person name="Zhang M."/>
            <person name="Costa L."/>
            <person name="Castellani M."/>
            <person name="Scott A."/>
            <person name="Toegelov H."/>
            <person name="Fuchs J."/>
            <person name="Mata-Sucre Y."/>
            <person name="Dias Y."/>
            <person name="Vanzela A.L.L."/>
            <person name="Huettel B."/>
            <person name="Almeida C.C.S."/>
            <person name="Simkova H."/>
            <person name="Souza G."/>
            <person name="Pedrosa-Harand A."/>
            <person name="Macas J."/>
            <person name="Mayer K.F.X."/>
            <person name="Houben A."/>
            <person name="Marques A."/>
        </authorList>
    </citation>
    <scope>NUCLEOTIDE SEQUENCE</scope>
    <source>
        <strain evidence="5">RhyBre1mFocal</strain>
    </source>
</reference>
<protein>
    <recommendedName>
        <fullName evidence="4">SMP domain-containing protein</fullName>
    </recommendedName>
</protein>
<evidence type="ECO:0000259" key="4">
    <source>
        <dbReference type="Pfam" id="PF04927"/>
    </source>
</evidence>
<feature type="compositionally biased region" description="Basic and acidic residues" evidence="3">
    <location>
        <begin position="39"/>
        <end position="48"/>
    </location>
</feature>
<keyword evidence="6" id="KW-1185">Reference proteome</keyword>
<evidence type="ECO:0000313" key="6">
    <source>
        <dbReference type="Proteomes" id="UP001151287"/>
    </source>
</evidence>
<comment type="similarity">
    <text evidence="1">Belongs to the LEA type SMP family.</text>
</comment>
<name>A0A9Q0HVH9_9POAL</name>
<dbReference type="AlphaFoldDB" id="A0A9Q0HVH9"/>
<dbReference type="PANTHER" id="PTHR31174:SF7">
    <property type="entry name" value="LATE EMBRYOGENESIS ABUNDANT PROTEIN 31-RELATED"/>
    <property type="match status" value="1"/>
</dbReference>
<evidence type="ECO:0000256" key="2">
    <source>
        <dbReference type="ARBA" id="ARBA00022737"/>
    </source>
</evidence>
<dbReference type="OrthoDB" id="2014755at2759"/>
<dbReference type="Proteomes" id="UP001151287">
    <property type="component" value="Unassembled WGS sequence"/>
</dbReference>
<proteinExistence type="inferred from homology"/>
<feature type="domain" description="SMP" evidence="4">
    <location>
        <begin position="116"/>
        <end position="175"/>
    </location>
</feature>
<evidence type="ECO:0000256" key="1">
    <source>
        <dbReference type="ARBA" id="ARBA00010733"/>
    </source>
</evidence>
<accession>A0A9Q0HVH9</accession>
<organism evidence="5 6">
    <name type="scientific">Rhynchospora breviuscula</name>
    <dbReference type="NCBI Taxonomy" id="2022672"/>
    <lineage>
        <taxon>Eukaryota</taxon>
        <taxon>Viridiplantae</taxon>
        <taxon>Streptophyta</taxon>
        <taxon>Embryophyta</taxon>
        <taxon>Tracheophyta</taxon>
        <taxon>Spermatophyta</taxon>
        <taxon>Magnoliopsida</taxon>
        <taxon>Liliopsida</taxon>
        <taxon>Poales</taxon>
        <taxon>Cyperaceae</taxon>
        <taxon>Cyperoideae</taxon>
        <taxon>Rhynchosporeae</taxon>
        <taxon>Rhynchospora</taxon>
    </lineage>
</organism>
<dbReference type="InterPro" id="IPR042971">
    <property type="entry name" value="LEA_SMP"/>
</dbReference>
<gene>
    <name evidence="5" type="ORF">LUZ63_007962</name>
</gene>
<evidence type="ECO:0000256" key="3">
    <source>
        <dbReference type="SAM" id="MobiDB-lite"/>
    </source>
</evidence>